<dbReference type="STRING" id="578942.SAMN05216289_13927"/>
<keyword evidence="7" id="KW-1185">Reference proteome</keyword>
<dbReference type="PIRSF" id="PIRSF016516">
    <property type="entry name" value="Allantoicase"/>
    <property type="match status" value="1"/>
</dbReference>
<dbReference type="PANTHER" id="PTHR12045:SF3">
    <property type="entry name" value="INACTIVE ALLANTOICASE-RELATED"/>
    <property type="match status" value="1"/>
</dbReference>
<sequence length="336" mass="36841">MAMNASDPDAPDFVRRHVNLADARLGAAAIRCSDDFFAAMGRMLDPQPACFVPGKYDDNGKWMDGWESRRRRGPGHDWCIVRLARRGVVHGVDLDTSHFTGNFPPAASLEGCQFDGDAPDAGADWFPLLPAVDLGGNRHHYFAIESARPCSHVRVNLFPDGGLARLRVYATPAFEAAIANPDGLIDLAAALNGGTAVAANNEHFGRASNLLLPGRGIDMGDGWETRRRREPGHDWCIIALARPGHVESIEVDTAHFKGNYPDRCSIQATHVTQGSHASLVTQSMFWPVLLAEQALRMDAQHHFREEIEPHRIVSHVRLNIHPDGGVSRLRLLGRPG</sequence>
<dbReference type="Gene3D" id="2.60.120.260">
    <property type="entry name" value="Galactose-binding domain-like"/>
    <property type="match status" value="2"/>
</dbReference>
<dbReference type="FunFam" id="2.60.120.260:FF:000059">
    <property type="entry name" value="Probable allantoicase"/>
    <property type="match status" value="1"/>
</dbReference>
<comment type="similarity">
    <text evidence="1 4">Belongs to the allantoicase family.</text>
</comment>
<dbReference type="HAMAP" id="MF_00813">
    <property type="entry name" value="Allantoicase"/>
    <property type="match status" value="1"/>
</dbReference>
<dbReference type="InterPro" id="IPR008979">
    <property type="entry name" value="Galactose-bd-like_sf"/>
</dbReference>
<evidence type="ECO:0000256" key="2">
    <source>
        <dbReference type="ARBA" id="ARBA00022631"/>
    </source>
</evidence>
<dbReference type="Proteomes" id="UP000198575">
    <property type="component" value="Unassembled WGS sequence"/>
</dbReference>
<evidence type="ECO:0000313" key="7">
    <source>
        <dbReference type="Proteomes" id="UP000198575"/>
    </source>
</evidence>
<feature type="domain" description="Allantoicase" evidence="5">
    <location>
        <begin position="26"/>
        <end position="172"/>
    </location>
</feature>
<dbReference type="SUPFAM" id="SSF49785">
    <property type="entry name" value="Galactose-binding domain-like"/>
    <property type="match status" value="2"/>
</dbReference>
<keyword evidence="3 4" id="KW-0378">Hydrolase</keyword>
<dbReference type="PANTHER" id="PTHR12045">
    <property type="entry name" value="ALLANTOICASE"/>
    <property type="match status" value="1"/>
</dbReference>
<protein>
    <recommendedName>
        <fullName evidence="4">Probable allantoicase</fullName>
        <ecNumber evidence="4">3.5.3.4</ecNumber>
    </recommendedName>
    <alternativeName>
        <fullName evidence="4">Allantoate amidinohydrolase</fullName>
    </alternativeName>
</protein>
<reference evidence="6 7" key="1">
    <citation type="submission" date="2016-10" db="EMBL/GenBank/DDBJ databases">
        <authorList>
            <person name="de Groot N.N."/>
        </authorList>
    </citation>
    <scope>NUCLEOTIDE SEQUENCE [LARGE SCALE GENOMIC DNA]</scope>
    <source>
        <strain evidence="6 7">CGMCC 1.7659</strain>
    </source>
</reference>
<gene>
    <name evidence="4" type="primary">alc</name>
    <name evidence="6" type="ORF">SAMN05216289_13927</name>
</gene>
<feature type="domain" description="Allantoicase" evidence="5">
    <location>
        <begin position="193"/>
        <end position="335"/>
    </location>
</feature>
<dbReference type="AlphaFoldDB" id="A0A1I5AL38"/>
<comment type="pathway">
    <text evidence="4">Nitrogen metabolism; (S)-allantoin degradation; (S)-ureidoglycolate from allantoate (aminidohydrolase route): step 1/1.</text>
</comment>
<dbReference type="Pfam" id="PF03561">
    <property type="entry name" value="Allantoicase"/>
    <property type="match status" value="2"/>
</dbReference>
<proteinExistence type="inferred from homology"/>
<dbReference type="InterPro" id="IPR015908">
    <property type="entry name" value="Allantoicase_dom"/>
</dbReference>
<evidence type="ECO:0000259" key="5">
    <source>
        <dbReference type="Pfam" id="PF03561"/>
    </source>
</evidence>
<evidence type="ECO:0000256" key="1">
    <source>
        <dbReference type="ARBA" id="ARBA00009242"/>
    </source>
</evidence>
<dbReference type="InterPro" id="IPR005164">
    <property type="entry name" value="Allantoicase"/>
</dbReference>
<accession>A0A1I5AL38</accession>
<dbReference type="EMBL" id="FOVF01000039">
    <property type="protein sequence ID" value="SFN63112.1"/>
    <property type="molecule type" value="Genomic_DNA"/>
</dbReference>
<name>A0A1I5AL38_9GAMM</name>
<dbReference type="OrthoDB" id="2078334at2"/>
<dbReference type="EC" id="3.5.3.4" evidence="4"/>
<evidence type="ECO:0000256" key="4">
    <source>
        <dbReference type="HAMAP-Rule" id="MF_00813"/>
    </source>
</evidence>
<comment type="catalytic activity">
    <reaction evidence="4">
        <text>allantoate + H2O = (S)-ureidoglycolate + urea</text>
        <dbReference type="Rhea" id="RHEA:11016"/>
        <dbReference type="ChEBI" id="CHEBI:15377"/>
        <dbReference type="ChEBI" id="CHEBI:16199"/>
        <dbReference type="ChEBI" id="CHEBI:17536"/>
        <dbReference type="ChEBI" id="CHEBI:57296"/>
        <dbReference type="EC" id="3.5.3.4"/>
    </reaction>
</comment>
<evidence type="ECO:0000313" key="6">
    <source>
        <dbReference type="EMBL" id="SFN63112.1"/>
    </source>
</evidence>
<keyword evidence="2 4" id="KW-0659">Purine metabolism</keyword>
<dbReference type="UniPathway" id="UPA00395">
    <property type="reaction ID" value="UER00654"/>
</dbReference>
<evidence type="ECO:0000256" key="3">
    <source>
        <dbReference type="ARBA" id="ARBA00022801"/>
    </source>
</evidence>
<dbReference type="GO" id="GO:0006144">
    <property type="term" value="P:purine nucleobase metabolic process"/>
    <property type="evidence" value="ECO:0007669"/>
    <property type="project" value="UniProtKB-KW"/>
</dbReference>
<dbReference type="GO" id="GO:0004037">
    <property type="term" value="F:allantoicase activity"/>
    <property type="evidence" value="ECO:0007669"/>
    <property type="project" value="UniProtKB-UniRule"/>
</dbReference>
<organism evidence="6 7">
    <name type="scientific">Dokdonella immobilis</name>
    <dbReference type="NCBI Taxonomy" id="578942"/>
    <lineage>
        <taxon>Bacteria</taxon>
        <taxon>Pseudomonadati</taxon>
        <taxon>Pseudomonadota</taxon>
        <taxon>Gammaproteobacteria</taxon>
        <taxon>Lysobacterales</taxon>
        <taxon>Rhodanobacteraceae</taxon>
        <taxon>Dokdonella</taxon>
    </lineage>
</organism>
<dbReference type="GO" id="GO:0000256">
    <property type="term" value="P:allantoin catabolic process"/>
    <property type="evidence" value="ECO:0007669"/>
    <property type="project" value="UniProtKB-UniRule"/>
</dbReference>
<dbReference type="NCBIfam" id="TIGR02961">
    <property type="entry name" value="allantoicase"/>
    <property type="match status" value="1"/>
</dbReference>